<dbReference type="AlphaFoldDB" id="A0A9Q1GU87"/>
<feature type="transmembrane region" description="Helical" evidence="1">
    <location>
        <begin position="45"/>
        <end position="69"/>
    </location>
</feature>
<keyword evidence="1" id="KW-1133">Transmembrane helix</keyword>
<sequence>MRKLRVKLPLKTILLIICAISTFYLLLQQPSICLSSSPDPPFTTTAAAAAASPTTLSHLLFSIASYSAAFRRRKPILKLWYTPNSTRALLFLDSPPSIDPELLGLPPAVVSASTSRFPYTFPRGQRSAIRVARIVKEAVDRDEQNVRWFVFGDDDTVFFPQNLVTVLGKYDHEKWYYVGSNSESLEQNLKMSFEMAYGGGGFAISFPLAKALARVLDSCLMRYPHLYGSDLRISSCVAELGVGLTREPGFHQVILLPLLYSNVSVLHLGDVFGMLTSHPLSPLLSLHHLEVVEPIFPNMDRIEALEHLFKAVNVDPGRILQQTVCYDRPSNVTISVVWGYGIQIFEGNQLLPNILASQRTFKPWRRGGVSDSSQFVIDTRDYPRDRCKRPVVFFLEDVAFGTGRLWSKYRRYTAHRCPNTFAVRDIKHISVYAKKQHQDIGKAMAPRRQCCDIIHPFGKSMVLDIRDCGFDELIAMEA</sequence>
<evidence type="ECO:0000256" key="1">
    <source>
        <dbReference type="SAM" id="Phobius"/>
    </source>
</evidence>
<reference evidence="2" key="1">
    <citation type="submission" date="2022-04" db="EMBL/GenBank/DDBJ databases">
        <title>Carnegiea gigantea Genome sequencing and assembly v2.</title>
        <authorList>
            <person name="Copetti D."/>
            <person name="Sanderson M.J."/>
            <person name="Burquez A."/>
            <person name="Wojciechowski M.F."/>
        </authorList>
    </citation>
    <scope>NUCLEOTIDE SEQUENCE</scope>
    <source>
        <strain evidence="2">SGP5-SGP5p</strain>
        <tissue evidence="2">Aerial part</tissue>
    </source>
</reference>
<accession>A0A9Q1GU87</accession>
<protein>
    <submittedName>
        <fullName evidence="2">Uncharacterized protein</fullName>
    </submittedName>
</protein>
<keyword evidence="1" id="KW-0472">Membrane</keyword>
<proteinExistence type="predicted"/>
<dbReference type="FunFam" id="3.90.550.50:FF:000006">
    <property type="entry name" value="Fringe-related protein-like"/>
    <property type="match status" value="1"/>
</dbReference>
<dbReference type="PANTHER" id="PTHR10811">
    <property type="entry name" value="FRINGE-RELATED"/>
    <property type="match status" value="1"/>
</dbReference>
<evidence type="ECO:0000313" key="2">
    <source>
        <dbReference type="EMBL" id="KAJ8426730.1"/>
    </source>
</evidence>
<gene>
    <name evidence="2" type="ORF">Cgig2_011551</name>
</gene>
<dbReference type="EMBL" id="JAKOGI010001245">
    <property type="protein sequence ID" value="KAJ8426730.1"/>
    <property type="molecule type" value="Genomic_DNA"/>
</dbReference>
<dbReference type="Proteomes" id="UP001153076">
    <property type="component" value="Unassembled WGS sequence"/>
</dbReference>
<keyword evidence="3" id="KW-1185">Reference proteome</keyword>
<dbReference type="OrthoDB" id="421979at2759"/>
<dbReference type="Pfam" id="PF04646">
    <property type="entry name" value="DUF604"/>
    <property type="match status" value="1"/>
</dbReference>
<dbReference type="Gene3D" id="3.90.550.50">
    <property type="match status" value="1"/>
</dbReference>
<comment type="caution">
    <text evidence="2">The sequence shown here is derived from an EMBL/GenBank/DDBJ whole genome shotgun (WGS) entry which is preliminary data.</text>
</comment>
<name>A0A9Q1GU87_9CARY</name>
<evidence type="ECO:0000313" key="3">
    <source>
        <dbReference type="Proteomes" id="UP001153076"/>
    </source>
</evidence>
<keyword evidence="1" id="KW-0812">Transmembrane</keyword>
<organism evidence="2 3">
    <name type="scientific">Carnegiea gigantea</name>
    <dbReference type="NCBI Taxonomy" id="171969"/>
    <lineage>
        <taxon>Eukaryota</taxon>
        <taxon>Viridiplantae</taxon>
        <taxon>Streptophyta</taxon>
        <taxon>Embryophyta</taxon>
        <taxon>Tracheophyta</taxon>
        <taxon>Spermatophyta</taxon>
        <taxon>Magnoliopsida</taxon>
        <taxon>eudicotyledons</taxon>
        <taxon>Gunneridae</taxon>
        <taxon>Pentapetalae</taxon>
        <taxon>Caryophyllales</taxon>
        <taxon>Cactineae</taxon>
        <taxon>Cactaceae</taxon>
        <taxon>Cactoideae</taxon>
        <taxon>Echinocereeae</taxon>
        <taxon>Carnegiea</taxon>
    </lineage>
</organism>
<dbReference type="InterPro" id="IPR006740">
    <property type="entry name" value="DUF604"/>
</dbReference>